<evidence type="ECO:0000313" key="2">
    <source>
        <dbReference type="EMBL" id="AOP52213.1"/>
    </source>
</evidence>
<feature type="region of interest" description="Disordered" evidence="1">
    <location>
        <begin position="1"/>
        <end position="62"/>
    </location>
</feature>
<dbReference type="EMBL" id="CP017150">
    <property type="protein sequence ID" value="AOP52213.1"/>
    <property type="molecule type" value="Genomic_DNA"/>
</dbReference>
<organism evidence="2 3">
    <name type="scientific">Brevibacterium aurantiacum</name>
    <dbReference type="NCBI Taxonomy" id="273384"/>
    <lineage>
        <taxon>Bacteria</taxon>
        <taxon>Bacillati</taxon>
        <taxon>Actinomycetota</taxon>
        <taxon>Actinomycetes</taxon>
        <taxon>Micrococcales</taxon>
        <taxon>Brevibacteriaceae</taxon>
        <taxon>Brevibacterium</taxon>
    </lineage>
</organism>
<dbReference type="OrthoDB" id="4381045at2"/>
<protein>
    <submittedName>
        <fullName evidence="2">Uncharacterized protein</fullName>
    </submittedName>
</protein>
<sequence length="62" mass="6362">MATDNNPGEFGNRSDTEEQAQKGGQESTGSFGDSNSADPQQAGKEGAQAQSTEDKAKGGRNS</sequence>
<feature type="compositionally biased region" description="Polar residues" evidence="1">
    <location>
        <begin position="22"/>
        <end position="39"/>
    </location>
</feature>
<evidence type="ECO:0000256" key="1">
    <source>
        <dbReference type="SAM" id="MobiDB-lite"/>
    </source>
</evidence>
<reference evidence="3" key="1">
    <citation type="submission" date="2016-09" db="EMBL/GenBank/DDBJ databases">
        <title>Complete Genome Sequence of Brevibacterium linens SMQ-1335.</title>
        <authorList>
            <person name="de Melo A.G."/>
            <person name="Labrie S.J."/>
            <person name="Dumaresq J."/>
            <person name="Roberts R.J."/>
            <person name="Tremblay D.M."/>
            <person name="Moineau S."/>
        </authorList>
    </citation>
    <scope>NUCLEOTIDE SEQUENCE [LARGE SCALE GENOMIC DNA]</scope>
    <source>
        <strain evidence="3">SMQ-1335</strain>
    </source>
</reference>
<evidence type="ECO:0000313" key="3">
    <source>
        <dbReference type="Proteomes" id="UP000094793"/>
    </source>
</evidence>
<feature type="compositionally biased region" description="Basic and acidic residues" evidence="1">
    <location>
        <begin position="52"/>
        <end position="62"/>
    </location>
</feature>
<proteinExistence type="predicted"/>
<dbReference type="KEGG" id="blin:BLSMQ_0499"/>
<dbReference type="Proteomes" id="UP000094793">
    <property type="component" value="Chromosome"/>
</dbReference>
<gene>
    <name evidence="2" type="ORF">BLSMQ_0499</name>
</gene>
<dbReference type="AlphaFoldDB" id="A0A1D7VZP8"/>
<accession>A0A1D7VZP8</accession>
<dbReference type="RefSeq" id="WP_083248636.1">
    <property type="nucleotide sequence ID" value="NZ_CP017150.1"/>
</dbReference>
<name>A0A1D7VZP8_BREAU</name>